<dbReference type="RefSeq" id="WP_040264649.1">
    <property type="nucleotide sequence ID" value="NZ_CP050855.1"/>
</dbReference>
<dbReference type="InterPro" id="IPR009649">
    <property type="entry name" value="TraU"/>
</dbReference>
<dbReference type="InterPro" id="IPR026331">
    <property type="entry name" value="PFL_4710"/>
</dbReference>
<gene>
    <name evidence="2" type="ORF">SYMBAF_01890</name>
</gene>
<dbReference type="NCBIfam" id="TIGR03756">
    <property type="entry name" value="conj_TIGR03756"/>
    <property type="match status" value="1"/>
</dbReference>
<keyword evidence="1" id="KW-0732">Signal</keyword>
<feature type="chain" id="PRO_5030002328" evidence="1">
    <location>
        <begin position="36"/>
        <end position="328"/>
    </location>
</feature>
<accession>A0A068Z059</accession>
<dbReference type="Pfam" id="PF06834">
    <property type="entry name" value="TraU"/>
    <property type="match status" value="1"/>
</dbReference>
<evidence type="ECO:0000256" key="1">
    <source>
        <dbReference type="SAM" id="SignalP"/>
    </source>
</evidence>
<evidence type="ECO:0000313" key="2">
    <source>
        <dbReference type="EMBL" id="QLH61937.1"/>
    </source>
</evidence>
<organism evidence="2 3">
    <name type="scientific">Serratia symbiotica</name>
    <dbReference type="NCBI Taxonomy" id="138074"/>
    <lineage>
        <taxon>Bacteria</taxon>
        <taxon>Pseudomonadati</taxon>
        <taxon>Pseudomonadota</taxon>
        <taxon>Gammaproteobacteria</taxon>
        <taxon>Enterobacterales</taxon>
        <taxon>Yersiniaceae</taxon>
        <taxon>Serratia</taxon>
    </lineage>
</organism>
<dbReference type="EMBL" id="CP050855">
    <property type="protein sequence ID" value="QLH61937.1"/>
    <property type="molecule type" value="Genomic_DNA"/>
</dbReference>
<sequence>MSMTLFRPRRLALATLIACTGTLASVNTASLLASAASPDCISWRVSGICYWLFCTPFGCSVKTSVKVTHFIPQAVVSAYLSPGENPWTEMSAASATADGMESALLGGAAGVETGGGRQEMKAPGMRRQNLHFYYGDAYGHPATKIIGGMFPGYSCDSAATPFMPYFASALDALAWRTGMPESLYPEALIPGSREIVSTLSGNMWGNVYPRSGFVTQTDSYKSAAVVVQRVADIITRQGQLHVYGPLTGQRSPGYWPPEPVQENTGTKNHKWQRLSPQLSQRCAVFPDSGGLVAQNGNYAWALWQPYSCCKRHGQTFLYSIDFSEAHKP</sequence>
<name>A0A068Z059_9GAMM</name>
<dbReference type="STRING" id="138074.SYMBAF_180006"/>
<evidence type="ECO:0000313" key="3">
    <source>
        <dbReference type="Proteomes" id="UP000042738"/>
    </source>
</evidence>
<proteinExistence type="predicted"/>
<reference evidence="2 3" key="1">
    <citation type="journal article" date="2014" name="Genome Announc.">
        <title>Whole-Genome Sequence of Serratia symbiotica Strain CWBI-2.3T, a Free-Living Symbiont of the Black Bean Aphid Aphis fabae.</title>
        <authorList>
            <person name="Foray V."/>
            <person name="Grigorescu A.S."/>
            <person name="Sabri A."/>
            <person name="Haubruge E."/>
            <person name="Lognay G."/>
            <person name="Francis F."/>
            <person name="Fauconnier M.L."/>
            <person name="Hance T."/>
            <person name="Thonart P."/>
        </authorList>
    </citation>
    <scope>NUCLEOTIDE SEQUENCE [LARGE SCALE GENOMIC DNA]</scope>
    <source>
        <strain evidence="2">CWBI-2.3</strain>
    </source>
</reference>
<dbReference type="GeneID" id="93735276"/>
<dbReference type="Proteomes" id="UP000042738">
    <property type="component" value="Chromosome"/>
</dbReference>
<dbReference type="AlphaFoldDB" id="A0A068Z059"/>
<protein>
    <submittedName>
        <fullName evidence="2">TIGR03756 family integrating conjugative element protein</fullName>
    </submittedName>
</protein>
<feature type="signal peptide" evidence="1">
    <location>
        <begin position="1"/>
        <end position="35"/>
    </location>
</feature>